<dbReference type="InterPro" id="IPR000086">
    <property type="entry name" value="NUDIX_hydrolase_dom"/>
</dbReference>
<dbReference type="InterPro" id="IPR020476">
    <property type="entry name" value="Nudix_hydrolase"/>
</dbReference>
<keyword evidence="5" id="KW-1185">Reference proteome</keyword>
<dbReference type="PANTHER" id="PTHR21340">
    <property type="entry name" value="DIADENOSINE 5,5-P1,P4-TETRAPHOSPHATE PYROPHOSPHOHYDROLASE MUTT"/>
    <property type="match status" value="1"/>
</dbReference>
<evidence type="ECO:0000256" key="2">
    <source>
        <dbReference type="RuleBase" id="RU003476"/>
    </source>
</evidence>
<dbReference type="PROSITE" id="PS51462">
    <property type="entry name" value="NUDIX"/>
    <property type="match status" value="1"/>
</dbReference>
<organism evidence="4 5">
    <name type="scientific">Fulvivirga kasyanovii</name>
    <dbReference type="NCBI Taxonomy" id="396812"/>
    <lineage>
        <taxon>Bacteria</taxon>
        <taxon>Pseudomonadati</taxon>
        <taxon>Bacteroidota</taxon>
        <taxon>Cytophagia</taxon>
        <taxon>Cytophagales</taxon>
        <taxon>Fulvivirgaceae</taxon>
        <taxon>Fulvivirga</taxon>
    </lineage>
</organism>
<dbReference type="Proteomes" id="UP000798808">
    <property type="component" value="Unassembled WGS sequence"/>
</dbReference>
<protein>
    <submittedName>
        <fullName evidence="4">NUDIX domain-containing protein</fullName>
    </submittedName>
</protein>
<dbReference type="PANTHER" id="PTHR21340:SF7">
    <property type="entry name" value="NUDIX HYDROLASE DOMAIN-CONTAINING PROTEIN"/>
    <property type="match status" value="1"/>
</dbReference>
<evidence type="ECO:0000256" key="1">
    <source>
        <dbReference type="ARBA" id="ARBA00022801"/>
    </source>
</evidence>
<dbReference type="PRINTS" id="PR00502">
    <property type="entry name" value="NUDIXFAMILY"/>
</dbReference>
<proteinExistence type="inferred from homology"/>
<dbReference type="EMBL" id="SMLW01000616">
    <property type="protein sequence ID" value="MTI27182.1"/>
    <property type="molecule type" value="Genomic_DNA"/>
</dbReference>
<feature type="domain" description="Nudix hydrolase" evidence="3">
    <location>
        <begin position="1"/>
        <end position="150"/>
    </location>
</feature>
<dbReference type="RefSeq" id="WP_155174186.1">
    <property type="nucleotide sequence ID" value="NZ_BAAAFL010000008.1"/>
</dbReference>
<sequence>MSKESAGILMYRIRNGEPEIFLAHPGGPFFRKKDEGSWTIPKGLPEKGESLTEAALREFEEETGLKPQGNLLHLGSIKQKGGKIVHCWAMEGDVPADFVATSSTFEMEWPPRSGKKQQFPEMDKAEFFPVDLAIKKINPAQVALIERLLEKLK</sequence>
<reference evidence="4 5" key="1">
    <citation type="submission" date="2019-02" db="EMBL/GenBank/DDBJ databases">
        <authorList>
            <person name="Goldberg S.R."/>
            <person name="Haltli B.A."/>
            <person name="Correa H."/>
            <person name="Russell K.G."/>
        </authorList>
    </citation>
    <scope>NUCLEOTIDE SEQUENCE [LARGE SCALE GENOMIC DNA]</scope>
    <source>
        <strain evidence="4 5">JCM 16186</strain>
    </source>
</reference>
<dbReference type="PROSITE" id="PS00893">
    <property type="entry name" value="NUDIX_BOX"/>
    <property type="match status" value="1"/>
</dbReference>
<dbReference type="SUPFAM" id="SSF55811">
    <property type="entry name" value="Nudix"/>
    <property type="match status" value="1"/>
</dbReference>
<gene>
    <name evidence="4" type="ORF">E1163_19665</name>
</gene>
<evidence type="ECO:0000313" key="4">
    <source>
        <dbReference type="EMBL" id="MTI27182.1"/>
    </source>
</evidence>
<comment type="similarity">
    <text evidence="2">Belongs to the Nudix hydrolase family.</text>
</comment>
<dbReference type="Pfam" id="PF00293">
    <property type="entry name" value="NUDIX"/>
    <property type="match status" value="1"/>
</dbReference>
<accession>A0ABW9RSP2</accession>
<dbReference type="InterPro" id="IPR051325">
    <property type="entry name" value="Nudix_hydrolase_domain"/>
</dbReference>
<dbReference type="InterPro" id="IPR015797">
    <property type="entry name" value="NUDIX_hydrolase-like_dom_sf"/>
</dbReference>
<name>A0ABW9RSP2_9BACT</name>
<dbReference type="Gene3D" id="3.90.79.10">
    <property type="entry name" value="Nucleoside Triphosphate Pyrophosphohydrolase"/>
    <property type="match status" value="1"/>
</dbReference>
<dbReference type="InterPro" id="IPR020084">
    <property type="entry name" value="NUDIX_hydrolase_CS"/>
</dbReference>
<evidence type="ECO:0000313" key="5">
    <source>
        <dbReference type="Proteomes" id="UP000798808"/>
    </source>
</evidence>
<evidence type="ECO:0000259" key="3">
    <source>
        <dbReference type="PROSITE" id="PS51462"/>
    </source>
</evidence>
<keyword evidence="1 2" id="KW-0378">Hydrolase</keyword>
<dbReference type="CDD" id="cd04662">
    <property type="entry name" value="NUDIX_Hydrolase"/>
    <property type="match status" value="1"/>
</dbReference>
<comment type="caution">
    <text evidence="4">The sequence shown here is derived from an EMBL/GenBank/DDBJ whole genome shotgun (WGS) entry which is preliminary data.</text>
</comment>